<dbReference type="Gene3D" id="1.20.1060.10">
    <property type="entry name" value="Taq DNA Polymerase, Chain T, domain 4"/>
    <property type="match status" value="1"/>
</dbReference>
<dbReference type="PANTHER" id="PTHR10133:SF27">
    <property type="entry name" value="DNA POLYMERASE NU"/>
    <property type="match status" value="1"/>
</dbReference>
<dbReference type="CDD" id="cd06139">
    <property type="entry name" value="DNA_polA_I_Ecoli_like_exo"/>
    <property type="match status" value="1"/>
</dbReference>
<dbReference type="CDD" id="cd09898">
    <property type="entry name" value="H3TH_53EXO"/>
    <property type="match status" value="1"/>
</dbReference>
<dbReference type="FunFam" id="1.10.150.20:FF:000002">
    <property type="entry name" value="DNA polymerase I"/>
    <property type="match status" value="1"/>
</dbReference>
<dbReference type="InterPro" id="IPR008918">
    <property type="entry name" value="HhH2"/>
</dbReference>
<sequence length="905" mass="99392">MKKTLLLVDGSSYLYRAFYAMPDLRNARGEPTGALYGVINMMRKCIDDYKADYAACIFDAKGKTFRDDLYPEYKGDRPPMPDDLAVQTAPIHEAIRAMGWPVIAAAGVEADDVIATLADLAARSDIHTIISTGDKDLAQLVNSHITLVNTMTGEKLDEAGVLGKFGVRPDRIVDYLMLIGDAVDNVPGVTKVGPKTAVKWLSEYDSLDNLVANADSIKGVAGQNLRDAIPQFELTRNLITVRRDCELAEFMQGIGDLLPKAPDVPTLTAIYDRYGFRTWLRELTGDADRMPEQDARVAQNLPEAPAQVSYLTVDTEEKFRACFDAIRQAALVAIDTETTSLNPMQARLVGISLAIEPGSAWYIPLAHRGTGAGVQLDKTQTLAAMRGWLEDAAAAKVLHNAKYDSHVFLNEGIQLAGIEDDTMLMAYVLESHRNVGMQELAQRYLGRTGTTYEDICGKGAKQICFDEVDIETATHYASEDADFTLQLYRALAPLVQQQEGLQRIYRLEVQVSRVLTLIERQGVRIDESMLRQQSAQIGATLVDLENKAYELAGQPFNLNSPKQLGEILFVKMNLPVVRKTPKGAPSTDEDVLAKLAADYPLPRTLLDYRGLAKLKSTYTDKLPKMINPATGRVHTDYAQAAVITGRLASSDPNLQNIPVRTEEGRRIRMAFVPSDGGVIVSADYSQIELRVMAHLSGDVNLQRAFREGEDIHRATAAEVFGVAPADVNAEQRRAAKAINFGLIYGMSAFGLAANLGITRDAAQTYIDRYFARYPGVAEYMSRIKKEASANGYVETVFGRRLWLPEINAKGPRRAGAERAAINAPMQGTSADLIKMAMVAVQDWLEKEKLGSRLVMQVHDELVLDVPHAEQDLVSQALPGLMCDVASLAVPLVAETGVGNNWEEAH</sequence>
<dbReference type="InterPro" id="IPR020046">
    <property type="entry name" value="5-3_exonucl_a-hlix_arch_N"/>
</dbReference>
<dbReference type="GO" id="GO:0008409">
    <property type="term" value="F:5'-3' exonuclease activity"/>
    <property type="evidence" value="ECO:0007669"/>
    <property type="project" value="UniProtKB-UniRule"/>
</dbReference>
<dbReference type="CDD" id="cd08637">
    <property type="entry name" value="DNA_pol_A_pol_I_C"/>
    <property type="match status" value="1"/>
</dbReference>
<evidence type="ECO:0000256" key="15">
    <source>
        <dbReference type="ARBA" id="ARBA00049244"/>
    </source>
</evidence>
<dbReference type="Pfam" id="PF01367">
    <property type="entry name" value="5_3_exonuc"/>
    <property type="match status" value="1"/>
</dbReference>
<dbReference type="InterPro" id="IPR018320">
    <property type="entry name" value="DNA_polymerase_1"/>
</dbReference>
<dbReference type="Proteomes" id="UP000018733">
    <property type="component" value="Unassembled WGS sequence"/>
</dbReference>
<dbReference type="RefSeq" id="WP_024007246.1">
    <property type="nucleotide sequence ID" value="NZ_KI650983.1"/>
</dbReference>
<dbReference type="InterPro" id="IPR036397">
    <property type="entry name" value="RNaseH_sf"/>
</dbReference>
<keyword evidence="7 17" id="KW-0235">DNA replication</keyword>
<dbReference type="SMART" id="SM00482">
    <property type="entry name" value="POLAc"/>
    <property type="match status" value="1"/>
</dbReference>
<dbReference type="HOGENOM" id="CLU_004675_0_0_4"/>
<keyword evidence="22" id="KW-1185">Reference proteome</keyword>
<keyword evidence="5 17" id="KW-0808">Transferase</keyword>
<dbReference type="GO" id="GO:0006261">
    <property type="term" value="P:DNA-templated DNA replication"/>
    <property type="evidence" value="ECO:0007669"/>
    <property type="project" value="UniProtKB-UniRule"/>
</dbReference>
<dbReference type="InterPro" id="IPR019760">
    <property type="entry name" value="DNA-dir_DNA_pol_A_CS"/>
</dbReference>
<evidence type="ECO:0000256" key="8">
    <source>
        <dbReference type="ARBA" id="ARBA00022722"/>
    </source>
</evidence>
<keyword evidence="11 17" id="KW-0269">Exonuclease</keyword>
<evidence type="ECO:0000256" key="4">
    <source>
        <dbReference type="ARBA" id="ARBA00020311"/>
    </source>
</evidence>
<feature type="domain" description="3'-5' exonuclease" evidence="18">
    <location>
        <begin position="310"/>
        <end position="496"/>
    </location>
</feature>
<dbReference type="Gene3D" id="1.10.150.20">
    <property type="entry name" value="5' to 3' exonuclease, C-terminal subdomain"/>
    <property type="match status" value="2"/>
</dbReference>
<dbReference type="Pfam" id="PF01612">
    <property type="entry name" value="DNA_pol_A_exo1"/>
    <property type="match status" value="1"/>
</dbReference>
<evidence type="ECO:0000256" key="5">
    <source>
        <dbReference type="ARBA" id="ARBA00022679"/>
    </source>
</evidence>
<keyword evidence="10 17" id="KW-0378">Hydrolase</keyword>
<dbReference type="SMART" id="SM00475">
    <property type="entry name" value="53EXOc"/>
    <property type="match status" value="1"/>
</dbReference>
<feature type="domain" description="DNA-directed DNA polymerase family A palm" evidence="20">
    <location>
        <begin position="664"/>
        <end position="869"/>
    </location>
</feature>
<evidence type="ECO:0000259" key="18">
    <source>
        <dbReference type="SMART" id="SM00474"/>
    </source>
</evidence>
<evidence type="ECO:0000313" key="22">
    <source>
        <dbReference type="Proteomes" id="UP000018733"/>
    </source>
</evidence>
<dbReference type="eggNOG" id="COG0749">
    <property type="taxonomic scope" value="Bacteria"/>
</dbReference>
<keyword evidence="9 17" id="KW-0227">DNA damage</keyword>
<dbReference type="FunFam" id="1.10.150.20:FF:000003">
    <property type="entry name" value="DNA polymerase I"/>
    <property type="match status" value="1"/>
</dbReference>
<dbReference type="Gene3D" id="3.40.50.1010">
    <property type="entry name" value="5'-nuclease"/>
    <property type="match status" value="1"/>
</dbReference>
<dbReference type="GO" id="GO:0003887">
    <property type="term" value="F:DNA-directed DNA polymerase activity"/>
    <property type="evidence" value="ECO:0007669"/>
    <property type="project" value="UniProtKB-UniRule"/>
</dbReference>
<dbReference type="InterPro" id="IPR036279">
    <property type="entry name" value="5-3_exonuclease_C_sf"/>
</dbReference>
<comment type="subunit">
    <text evidence="2">Single-chain monomer with multiple functions.</text>
</comment>
<dbReference type="InterPro" id="IPR012337">
    <property type="entry name" value="RNaseH-like_sf"/>
</dbReference>
<keyword evidence="12 17" id="KW-0239">DNA-directed DNA polymerase</keyword>
<keyword evidence="13 17" id="KW-0238">DNA-binding</keyword>
<dbReference type="SUPFAM" id="SSF88723">
    <property type="entry name" value="PIN domain-like"/>
    <property type="match status" value="1"/>
</dbReference>
<evidence type="ECO:0000313" key="21">
    <source>
        <dbReference type="EMBL" id="ETF00379.1"/>
    </source>
</evidence>
<evidence type="ECO:0000256" key="9">
    <source>
        <dbReference type="ARBA" id="ARBA00022763"/>
    </source>
</evidence>
<dbReference type="Pfam" id="PF00476">
    <property type="entry name" value="DNA_pol_A"/>
    <property type="match status" value="1"/>
</dbReference>
<dbReference type="Gene3D" id="3.30.70.370">
    <property type="match status" value="1"/>
</dbReference>
<dbReference type="InterPro" id="IPR002421">
    <property type="entry name" value="5-3_exonuclease"/>
</dbReference>
<reference evidence="21 22" key="1">
    <citation type="journal article" date="2014" name="Genome Announc.">
        <title>Draft Genome Sequence of Advenella kashmirensis Strain W13003, a Polycyclic Aromatic Hydrocarbon-Degrading Bacterium.</title>
        <authorList>
            <person name="Wang X."/>
            <person name="Jin D."/>
            <person name="Zhou L."/>
            <person name="Wu L."/>
            <person name="An W."/>
            <person name="Zhao L."/>
        </authorList>
    </citation>
    <scope>NUCLEOTIDE SEQUENCE [LARGE SCALE GENOMIC DNA]</scope>
    <source>
        <strain evidence="21 22">W13003</strain>
    </source>
</reference>
<comment type="caution">
    <text evidence="21">The sequence shown here is derived from an EMBL/GenBank/DDBJ whole genome shotgun (WGS) entry which is preliminary data.</text>
</comment>
<feature type="domain" description="5'-3' exonuclease" evidence="19">
    <location>
        <begin position="2"/>
        <end position="260"/>
    </location>
</feature>
<organism evidence="21 22">
    <name type="scientific">Advenella kashmirensis W13003</name>
    <dbReference type="NCBI Taxonomy" id="1424334"/>
    <lineage>
        <taxon>Bacteria</taxon>
        <taxon>Pseudomonadati</taxon>
        <taxon>Pseudomonadota</taxon>
        <taxon>Betaproteobacteria</taxon>
        <taxon>Burkholderiales</taxon>
        <taxon>Alcaligenaceae</taxon>
    </lineage>
</organism>
<keyword evidence="8" id="KW-0540">Nuclease</keyword>
<comment type="catalytic activity">
    <reaction evidence="15 17">
        <text>DNA(n) + a 2'-deoxyribonucleoside 5'-triphosphate = DNA(n+1) + diphosphate</text>
        <dbReference type="Rhea" id="RHEA:22508"/>
        <dbReference type="Rhea" id="RHEA-COMP:17339"/>
        <dbReference type="Rhea" id="RHEA-COMP:17340"/>
        <dbReference type="ChEBI" id="CHEBI:33019"/>
        <dbReference type="ChEBI" id="CHEBI:61560"/>
        <dbReference type="ChEBI" id="CHEBI:173112"/>
        <dbReference type="EC" id="2.7.7.7"/>
    </reaction>
</comment>
<dbReference type="AlphaFoldDB" id="V8QN05"/>
<dbReference type="OrthoDB" id="9806424at2"/>
<dbReference type="EC" id="2.7.7.7" evidence="3 16"/>
<dbReference type="FunFam" id="3.40.50.1010:FF:000001">
    <property type="entry name" value="DNA polymerase I"/>
    <property type="match status" value="1"/>
</dbReference>
<dbReference type="InterPro" id="IPR001098">
    <property type="entry name" value="DNA-dir_DNA_pol_A_palm_dom"/>
</dbReference>
<dbReference type="GO" id="GO:0008408">
    <property type="term" value="F:3'-5' exonuclease activity"/>
    <property type="evidence" value="ECO:0007669"/>
    <property type="project" value="UniProtKB-UniRule"/>
</dbReference>
<dbReference type="GO" id="GO:0006302">
    <property type="term" value="P:double-strand break repair"/>
    <property type="evidence" value="ECO:0007669"/>
    <property type="project" value="TreeGrafter"/>
</dbReference>
<dbReference type="SUPFAM" id="SSF56672">
    <property type="entry name" value="DNA/RNA polymerases"/>
    <property type="match status" value="1"/>
</dbReference>
<evidence type="ECO:0000256" key="1">
    <source>
        <dbReference type="ARBA" id="ARBA00007705"/>
    </source>
</evidence>
<evidence type="ECO:0000256" key="10">
    <source>
        <dbReference type="ARBA" id="ARBA00022801"/>
    </source>
</evidence>
<dbReference type="eggNOG" id="COG0258">
    <property type="taxonomic scope" value="Bacteria"/>
</dbReference>
<comment type="similarity">
    <text evidence="1 17">Belongs to the DNA polymerase type-A family.</text>
</comment>
<dbReference type="GO" id="GO:0003677">
    <property type="term" value="F:DNA binding"/>
    <property type="evidence" value="ECO:0007669"/>
    <property type="project" value="UniProtKB-UniRule"/>
</dbReference>
<accession>V8QN05</accession>
<gene>
    <name evidence="17" type="primary">polA</name>
    <name evidence="21" type="ORF">W822_21670</name>
</gene>
<dbReference type="Pfam" id="PF02739">
    <property type="entry name" value="5_3_exonuc_N"/>
    <property type="match status" value="1"/>
</dbReference>
<name>V8QN05_9BURK</name>
<dbReference type="InterPro" id="IPR029060">
    <property type="entry name" value="PIN-like_dom_sf"/>
</dbReference>
<keyword evidence="14 17" id="KW-0234">DNA repair</keyword>
<dbReference type="InterPro" id="IPR020045">
    <property type="entry name" value="DNA_polI_H3TH"/>
</dbReference>
<proteinExistence type="inferred from homology"/>
<evidence type="ECO:0000256" key="17">
    <source>
        <dbReference type="RuleBase" id="RU004460"/>
    </source>
</evidence>
<dbReference type="PRINTS" id="PR00868">
    <property type="entry name" value="DNAPOLI"/>
</dbReference>
<evidence type="ECO:0000256" key="14">
    <source>
        <dbReference type="ARBA" id="ARBA00023204"/>
    </source>
</evidence>
<dbReference type="NCBIfam" id="NF004397">
    <property type="entry name" value="PRK05755.1"/>
    <property type="match status" value="1"/>
</dbReference>
<dbReference type="EMBL" id="AYXT01000014">
    <property type="protein sequence ID" value="ETF00379.1"/>
    <property type="molecule type" value="Genomic_DNA"/>
</dbReference>
<evidence type="ECO:0000256" key="12">
    <source>
        <dbReference type="ARBA" id="ARBA00022932"/>
    </source>
</evidence>
<dbReference type="PANTHER" id="PTHR10133">
    <property type="entry name" value="DNA POLYMERASE I"/>
    <property type="match status" value="1"/>
</dbReference>
<evidence type="ECO:0000256" key="3">
    <source>
        <dbReference type="ARBA" id="ARBA00012417"/>
    </source>
</evidence>
<dbReference type="PATRIC" id="fig|1424334.3.peg.4344"/>
<evidence type="ECO:0000256" key="16">
    <source>
        <dbReference type="NCBIfam" id="TIGR00593"/>
    </source>
</evidence>
<keyword evidence="6 17" id="KW-0548">Nucleotidyltransferase</keyword>
<evidence type="ECO:0000259" key="19">
    <source>
        <dbReference type="SMART" id="SM00475"/>
    </source>
</evidence>
<dbReference type="SUPFAM" id="SSF47807">
    <property type="entry name" value="5' to 3' exonuclease, C-terminal subdomain"/>
    <property type="match status" value="1"/>
</dbReference>
<dbReference type="SMART" id="SM00279">
    <property type="entry name" value="HhH2"/>
    <property type="match status" value="1"/>
</dbReference>
<evidence type="ECO:0000256" key="7">
    <source>
        <dbReference type="ARBA" id="ARBA00022705"/>
    </source>
</evidence>
<protein>
    <recommendedName>
        <fullName evidence="4 16">DNA polymerase I</fullName>
        <ecNumber evidence="3 16">2.7.7.7</ecNumber>
    </recommendedName>
</protein>
<dbReference type="FunFam" id="1.20.1060.10:FF:000001">
    <property type="entry name" value="DNA polymerase I"/>
    <property type="match status" value="1"/>
</dbReference>
<comment type="function">
    <text evidence="17">In addition to polymerase activity, this DNA polymerase exhibits 3'-5' and 5'-3' exonuclease activity.</text>
</comment>
<evidence type="ECO:0000256" key="6">
    <source>
        <dbReference type="ARBA" id="ARBA00022695"/>
    </source>
</evidence>
<dbReference type="InterPro" id="IPR043502">
    <property type="entry name" value="DNA/RNA_pol_sf"/>
</dbReference>
<evidence type="ECO:0000256" key="2">
    <source>
        <dbReference type="ARBA" id="ARBA00011541"/>
    </source>
</evidence>
<dbReference type="InterPro" id="IPR002562">
    <property type="entry name" value="3'-5'_exonuclease_dom"/>
</dbReference>
<dbReference type="CDD" id="cd09859">
    <property type="entry name" value="PIN_53EXO"/>
    <property type="match status" value="1"/>
</dbReference>
<evidence type="ECO:0000256" key="11">
    <source>
        <dbReference type="ARBA" id="ARBA00022839"/>
    </source>
</evidence>
<dbReference type="STRING" id="1424334.W822_21670"/>
<evidence type="ECO:0000259" key="20">
    <source>
        <dbReference type="SMART" id="SM00482"/>
    </source>
</evidence>
<dbReference type="SMART" id="SM00474">
    <property type="entry name" value="35EXOc"/>
    <property type="match status" value="1"/>
</dbReference>
<dbReference type="SUPFAM" id="SSF53098">
    <property type="entry name" value="Ribonuclease H-like"/>
    <property type="match status" value="1"/>
</dbReference>
<dbReference type="NCBIfam" id="TIGR00593">
    <property type="entry name" value="pola"/>
    <property type="match status" value="1"/>
</dbReference>
<dbReference type="PROSITE" id="PS00447">
    <property type="entry name" value="DNA_POLYMERASE_A"/>
    <property type="match status" value="1"/>
</dbReference>
<dbReference type="Gene3D" id="3.30.420.10">
    <property type="entry name" value="Ribonuclease H-like superfamily/Ribonuclease H"/>
    <property type="match status" value="1"/>
</dbReference>
<dbReference type="InterPro" id="IPR002298">
    <property type="entry name" value="DNA_polymerase_A"/>
</dbReference>
<evidence type="ECO:0000256" key="13">
    <source>
        <dbReference type="ARBA" id="ARBA00023125"/>
    </source>
</evidence>